<evidence type="ECO:0000313" key="7">
    <source>
        <dbReference type="EMBL" id="UQZ87518.1"/>
    </source>
</evidence>
<keyword evidence="5" id="KW-0411">Iron-sulfur</keyword>
<accession>A0ABY4S066</accession>
<evidence type="ECO:0000256" key="4">
    <source>
        <dbReference type="ARBA" id="ARBA00023004"/>
    </source>
</evidence>
<evidence type="ECO:0000256" key="1">
    <source>
        <dbReference type="ARBA" id="ARBA00022485"/>
    </source>
</evidence>
<dbReference type="PANTHER" id="PTHR43498">
    <property type="entry name" value="FERREDOXIN:COB-COM HETERODISULFIDE REDUCTASE SUBUNIT A"/>
    <property type="match status" value="1"/>
</dbReference>
<evidence type="ECO:0000256" key="5">
    <source>
        <dbReference type="ARBA" id="ARBA00023014"/>
    </source>
</evidence>
<dbReference type="InterPro" id="IPR036188">
    <property type="entry name" value="FAD/NAD-bd_sf"/>
</dbReference>
<dbReference type="EMBL" id="CP027059">
    <property type="protein sequence ID" value="UQZ87518.1"/>
    <property type="molecule type" value="Genomic_DNA"/>
</dbReference>
<dbReference type="InterPro" id="IPR000421">
    <property type="entry name" value="FA58C"/>
</dbReference>
<dbReference type="RefSeq" id="WP_249862973.1">
    <property type="nucleotide sequence ID" value="NZ_CP027059.1"/>
</dbReference>
<dbReference type="SUPFAM" id="SSF51905">
    <property type="entry name" value="FAD/NAD(P)-binding domain"/>
    <property type="match status" value="1"/>
</dbReference>
<sequence length="775" mass="86445">MKQKIEHYDVVVCGGGLAGFCAAVAAARHGATTCLIHDRPVFGGNSSSEIRVTTHGAAAFHAYARESGIVSELLIQERALNHEFINENGWTNSVWDMVMYDMAVSTPNLTFHLNTSVQETKMKNKRSIEAVVCRTANAEVEMIVYGNTFIDCTGDGVIADMAGCEWRLGEEARAEFDEMFAPEQASSNVMGSSIHFKAIDMGRPSPFKAPEWAYHYEDASFFYKQGRPLFNTGLTDRYRSGYWWIEIGMPWDSIYDNEEIRHQLTRHTLGVWDWIKNKDQKLKEVFANYALDWIGQVPGKRESRRIMGQYLMTERDALHHTVFPDEVAFGGWNIDLHTPGGLLAPTSEPGAAEGYALVSDFMRKSICGPYGIPLRMLVAKDVDNLMMAGRNVSATHAALGTVRVIGTTAVMGQAVGTAAALAASKGISAADVPETAIAELQQQLLRDHCFLPNVKNEDPLDLALSAAITASSEAKFAGISPDTAGYHEGLNVWLSQLQTSHTDLLMKRRGQWIAVATDKLDSLRVCVSNNTQQTEYVQAYVMQVDSIWDYRIGAPQLALAVLEVPPGAHQWVEWKVELSAAAGLQPGTYIRLDLDENPNVEWHRAGKIEPGHVCGFDMGGGKMRRYDNGISMSVQVDPPQPCYSAANVVSGYTRPYRYTNLWRSEPDTHPLPQWLELSWEEEHNISTVELAFAGNLLREYHAYEPFYRDPQCVRDYTISAWVDGEWREVLACEGNYQHKRGHRLDRPVATNKLRITVLATNGDPSAAIYEVRCYE</sequence>
<evidence type="ECO:0000259" key="6">
    <source>
        <dbReference type="PROSITE" id="PS50022"/>
    </source>
</evidence>
<organism evidence="7 8">
    <name type="scientific">Paenibacillus konkukensis</name>
    <dbReference type="NCBI Taxonomy" id="2020716"/>
    <lineage>
        <taxon>Bacteria</taxon>
        <taxon>Bacillati</taxon>
        <taxon>Bacillota</taxon>
        <taxon>Bacilli</taxon>
        <taxon>Bacillales</taxon>
        <taxon>Paenibacillaceae</taxon>
        <taxon>Paenibacillus</taxon>
    </lineage>
</organism>
<keyword evidence="2" id="KW-0479">Metal-binding</keyword>
<dbReference type="InterPro" id="IPR039650">
    <property type="entry name" value="HdrA-like"/>
</dbReference>
<proteinExistence type="predicted"/>
<keyword evidence="1" id="KW-0004">4Fe-4S</keyword>
<dbReference type="Gene3D" id="2.60.120.260">
    <property type="entry name" value="Galactose-binding domain-like"/>
    <property type="match status" value="1"/>
</dbReference>
<dbReference type="InterPro" id="IPR008979">
    <property type="entry name" value="Galactose-bd-like_sf"/>
</dbReference>
<feature type="domain" description="F5/8 type C" evidence="6">
    <location>
        <begin position="662"/>
        <end position="775"/>
    </location>
</feature>
<keyword evidence="8" id="KW-1185">Reference proteome</keyword>
<name>A0ABY4S066_9BACL</name>
<dbReference type="Gene3D" id="3.50.50.60">
    <property type="entry name" value="FAD/NAD(P)-binding domain"/>
    <property type="match status" value="1"/>
</dbReference>
<evidence type="ECO:0000256" key="2">
    <source>
        <dbReference type="ARBA" id="ARBA00022723"/>
    </source>
</evidence>
<evidence type="ECO:0000256" key="3">
    <source>
        <dbReference type="ARBA" id="ARBA00023002"/>
    </source>
</evidence>
<dbReference type="PANTHER" id="PTHR43498:SF1">
    <property type="entry name" value="COB--COM HETERODISULFIDE REDUCTASE IRON-SULFUR SUBUNIT A"/>
    <property type="match status" value="1"/>
</dbReference>
<evidence type="ECO:0000313" key="8">
    <source>
        <dbReference type="Proteomes" id="UP001057134"/>
    </source>
</evidence>
<keyword evidence="3" id="KW-0560">Oxidoreductase</keyword>
<protein>
    <submittedName>
        <fullName evidence="7">Tricarballylate dehydrogenase</fullName>
    </submittedName>
</protein>
<reference evidence="7" key="1">
    <citation type="submission" date="2018-02" db="EMBL/GenBank/DDBJ databases">
        <authorList>
            <person name="Kim S.-K."/>
            <person name="Jung H.-I."/>
            <person name="Lee S.-W."/>
        </authorList>
    </citation>
    <scope>NUCLEOTIDE SEQUENCE</scope>
    <source>
        <strain evidence="7">SK3146</strain>
    </source>
</reference>
<reference evidence="7" key="2">
    <citation type="journal article" date="2021" name="J Anim Sci Technol">
        <title>Complete genome sequence of Paenibacillus konkukensis sp. nov. SK3146 as a potential probiotic strain.</title>
        <authorList>
            <person name="Jung H.I."/>
            <person name="Park S."/>
            <person name="Niu K.M."/>
            <person name="Lee S.W."/>
            <person name="Kothari D."/>
            <person name="Yi K.J."/>
            <person name="Kim S.K."/>
        </authorList>
    </citation>
    <scope>NUCLEOTIDE SEQUENCE</scope>
    <source>
        <strain evidence="7">SK3146</strain>
    </source>
</reference>
<dbReference type="Pfam" id="PF12831">
    <property type="entry name" value="FAD_oxidored"/>
    <property type="match status" value="1"/>
</dbReference>
<dbReference type="SUPFAM" id="SSF49785">
    <property type="entry name" value="Galactose-binding domain-like"/>
    <property type="match status" value="1"/>
</dbReference>
<keyword evidence="4" id="KW-0408">Iron</keyword>
<gene>
    <name evidence="7" type="ORF">SK3146_06820</name>
</gene>
<dbReference type="Proteomes" id="UP001057134">
    <property type="component" value="Chromosome"/>
</dbReference>
<dbReference type="PROSITE" id="PS50022">
    <property type="entry name" value="FA58C_3"/>
    <property type="match status" value="1"/>
</dbReference>